<dbReference type="Pfam" id="PF01607">
    <property type="entry name" value="CBM_14"/>
    <property type="match status" value="1"/>
</dbReference>
<proteinExistence type="predicted"/>
<dbReference type="InterPro" id="IPR052976">
    <property type="entry name" value="Scoloptoxin-like"/>
</dbReference>
<protein>
    <recommendedName>
        <fullName evidence="2">Chitin-binding type-2 domain-containing protein</fullName>
    </recommendedName>
</protein>
<dbReference type="AlphaFoldDB" id="A0AAV8ZAA0"/>
<dbReference type="SUPFAM" id="SSF57625">
    <property type="entry name" value="Invertebrate chitin-binding proteins"/>
    <property type="match status" value="1"/>
</dbReference>
<dbReference type="GO" id="GO:0008061">
    <property type="term" value="F:chitin binding"/>
    <property type="evidence" value="ECO:0007669"/>
    <property type="project" value="InterPro"/>
</dbReference>
<dbReference type="InterPro" id="IPR036508">
    <property type="entry name" value="Chitin-bd_dom_sf"/>
</dbReference>
<dbReference type="Gene3D" id="2.170.140.10">
    <property type="entry name" value="Chitin binding domain"/>
    <property type="match status" value="1"/>
</dbReference>
<gene>
    <name evidence="3" type="ORF">NQ318_013801</name>
</gene>
<feature type="domain" description="Chitin-binding type-2" evidence="2">
    <location>
        <begin position="49"/>
        <end position="108"/>
    </location>
</feature>
<reference evidence="3" key="1">
    <citation type="journal article" date="2023" name="Insect Mol. Biol.">
        <title>Genome sequencing provides insights into the evolution of gene families encoding plant cell wall-degrading enzymes in longhorned beetles.</title>
        <authorList>
            <person name="Shin N.R."/>
            <person name="Okamura Y."/>
            <person name="Kirsch R."/>
            <person name="Pauchet Y."/>
        </authorList>
    </citation>
    <scope>NUCLEOTIDE SEQUENCE</scope>
    <source>
        <strain evidence="3">AMC_N1</strain>
    </source>
</reference>
<dbReference type="Proteomes" id="UP001162162">
    <property type="component" value="Unassembled WGS sequence"/>
</dbReference>
<dbReference type="PANTHER" id="PTHR22933">
    <property type="entry name" value="FI18007P1-RELATED"/>
    <property type="match status" value="1"/>
</dbReference>
<name>A0AAV8ZAA0_9CUCU</name>
<feature type="signal peptide" evidence="1">
    <location>
        <begin position="1"/>
        <end position="27"/>
    </location>
</feature>
<dbReference type="SMART" id="SM00494">
    <property type="entry name" value="ChtBD2"/>
    <property type="match status" value="1"/>
</dbReference>
<dbReference type="GO" id="GO:0005576">
    <property type="term" value="C:extracellular region"/>
    <property type="evidence" value="ECO:0007669"/>
    <property type="project" value="InterPro"/>
</dbReference>
<dbReference type="EMBL" id="JAPWTK010000008">
    <property type="protein sequence ID" value="KAJ8960517.1"/>
    <property type="molecule type" value="Genomic_DNA"/>
</dbReference>
<evidence type="ECO:0000256" key="1">
    <source>
        <dbReference type="SAM" id="SignalP"/>
    </source>
</evidence>
<feature type="chain" id="PRO_5044012542" description="Chitin-binding type-2 domain-containing protein" evidence="1">
    <location>
        <begin position="28"/>
        <end position="148"/>
    </location>
</feature>
<comment type="caution">
    <text evidence="3">The sequence shown here is derived from an EMBL/GenBank/DDBJ whole genome shotgun (WGS) entry which is preliminary data.</text>
</comment>
<evidence type="ECO:0000259" key="2">
    <source>
        <dbReference type="PROSITE" id="PS50940"/>
    </source>
</evidence>
<keyword evidence="4" id="KW-1185">Reference proteome</keyword>
<organism evidence="3 4">
    <name type="scientific">Aromia moschata</name>
    <dbReference type="NCBI Taxonomy" id="1265417"/>
    <lineage>
        <taxon>Eukaryota</taxon>
        <taxon>Metazoa</taxon>
        <taxon>Ecdysozoa</taxon>
        <taxon>Arthropoda</taxon>
        <taxon>Hexapoda</taxon>
        <taxon>Insecta</taxon>
        <taxon>Pterygota</taxon>
        <taxon>Neoptera</taxon>
        <taxon>Endopterygota</taxon>
        <taxon>Coleoptera</taxon>
        <taxon>Polyphaga</taxon>
        <taxon>Cucujiformia</taxon>
        <taxon>Chrysomeloidea</taxon>
        <taxon>Cerambycidae</taxon>
        <taxon>Cerambycinae</taxon>
        <taxon>Callichromatini</taxon>
        <taxon>Aromia</taxon>
    </lineage>
</organism>
<dbReference type="PROSITE" id="PS50940">
    <property type="entry name" value="CHIT_BIND_II"/>
    <property type="match status" value="1"/>
</dbReference>
<sequence length="148" mass="17405">MVTCVTPSRVALRCVTLRLLTLRLSKLLFFFAGRPGSDYPVLRNVPYTNFYCDEQPYPGFYADPETRCQSWHYCDIDGRQTTFLCPNGTQFSQLVFVCDWWFNVRCDLSEKLYVINSRLYGRPKLDPARPHRTITKQLLEDIFNDEEN</sequence>
<dbReference type="PANTHER" id="PTHR22933:SF18">
    <property type="match status" value="1"/>
</dbReference>
<evidence type="ECO:0000313" key="3">
    <source>
        <dbReference type="EMBL" id="KAJ8960517.1"/>
    </source>
</evidence>
<evidence type="ECO:0000313" key="4">
    <source>
        <dbReference type="Proteomes" id="UP001162162"/>
    </source>
</evidence>
<keyword evidence="1" id="KW-0732">Signal</keyword>
<accession>A0AAV8ZAA0</accession>
<dbReference type="InterPro" id="IPR002557">
    <property type="entry name" value="Chitin-bd_dom"/>
</dbReference>